<name>A0A4Q9V482_9ACTO</name>
<dbReference type="Pfam" id="PF14029">
    <property type="entry name" value="DUF4244"/>
    <property type="match status" value="1"/>
</dbReference>
<accession>A0A4Q9V482</accession>
<reference evidence="2 3" key="1">
    <citation type="submission" date="2019-02" db="EMBL/GenBank/DDBJ databases">
        <title>Arcanobacterium bovis sp. nov., isolated from the milk of a cow with mastitis.</title>
        <authorList>
            <person name="Sammra O."/>
            <person name="Foster G."/>
            <person name="Hassan A."/>
            <person name="Alssahen M."/>
            <person name="Laemmler C."/>
            <person name="Borowiak M."/>
            <person name="Malorny B."/>
            <person name="Abdulmawjood A."/>
        </authorList>
    </citation>
    <scope>NUCLEOTIDE SEQUENCE [LARGE SCALE GENOMIC DNA]</scope>
    <source>
        <strain evidence="2 3">C605018/01/1</strain>
    </source>
</reference>
<protein>
    <submittedName>
        <fullName evidence="2">DUF4244 domain-containing protein</fullName>
    </submittedName>
</protein>
<keyword evidence="1" id="KW-0472">Membrane</keyword>
<feature type="transmembrane region" description="Helical" evidence="1">
    <location>
        <begin position="20"/>
        <end position="40"/>
    </location>
</feature>
<proteinExistence type="predicted"/>
<evidence type="ECO:0000313" key="3">
    <source>
        <dbReference type="Proteomes" id="UP000293036"/>
    </source>
</evidence>
<keyword evidence="1" id="KW-1133">Transmembrane helix</keyword>
<dbReference type="InterPro" id="IPR025338">
    <property type="entry name" value="DUF4244"/>
</dbReference>
<comment type="caution">
    <text evidence="2">The sequence shown here is derived from an EMBL/GenBank/DDBJ whole genome shotgun (WGS) entry which is preliminary data.</text>
</comment>
<dbReference type="EMBL" id="SJDT01000001">
    <property type="protein sequence ID" value="TBW23932.1"/>
    <property type="molecule type" value="Genomic_DNA"/>
</dbReference>
<dbReference type="Proteomes" id="UP000293036">
    <property type="component" value="Unassembled WGS sequence"/>
</dbReference>
<keyword evidence="1" id="KW-0812">Transmembrane</keyword>
<sequence length="60" mass="6563">MFKHKANNAIKRAEAGMVTAEYAVGTVASAGIAGILLWLIKQEWFRELIASLFRNVLGVS</sequence>
<evidence type="ECO:0000256" key="1">
    <source>
        <dbReference type="SAM" id="Phobius"/>
    </source>
</evidence>
<dbReference type="AlphaFoldDB" id="A0A4Q9V482"/>
<keyword evidence="3" id="KW-1185">Reference proteome</keyword>
<dbReference type="OrthoDB" id="3748241at2"/>
<organism evidence="2 3">
    <name type="scientific">Arcanobacterium bovis</name>
    <dbReference type="NCBI Taxonomy" id="2529275"/>
    <lineage>
        <taxon>Bacteria</taxon>
        <taxon>Bacillati</taxon>
        <taxon>Actinomycetota</taxon>
        <taxon>Actinomycetes</taxon>
        <taxon>Actinomycetales</taxon>
        <taxon>Actinomycetaceae</taxon>
        <taxon>Arcanobacterium</taxon>
    </lineage>
</organism>
<evidence type="ECO:0000313" key="2">
    <source>
        <dbReference type="EMBL" id="TBW23932.1"/>
    </source>
</evidence>
<gene>
    <name evidence="2" type="ORF">EZJ44_01880</name>
</gene>